<keyword evidence="2 10" id="KW-0444">Lipid biosynthesis</keyword>
<keyword evidence="3 10" id="KW-0808">Transferase</keyword>
<keyword evidence="6 10" id="KW-1133">Transmembrane helix</keyword>
<dbReference type="Proteomes" id="UP000478052">
    <property type="component" value="Unassembled WGS sequence"/>
</dbReference>
<reference evidence="11 12" key="1">
    <citation type="submission" date="2019-08" db="EMBL/GenBank/DDBJ databases">
        <title>Whole genome of Aphis craccivora.</title>
        <authorList>
            <person name="Voronova N.V."/>
            <person name="Shulinski R.S."/>
            <person name="Bandarenka Y.V."/>
            <person name="Zhorov D.G."/>
            <person name="Warner D."/>
        </authorList>
    </citation>
    <scope>NUCLEOTIDE SEQUENCE [LARGE SCALE GENOMIC DNA]</scope>
    <source>
        <strain evidence="11">180601</strain>
        <tissue evidence="11">Whole Body</tissue>
    </source>
</reference>
<feature type="transmembrane region" description="Helical" evidence="10">
    <location>
        <begin position="26"/>
        <end position="45"/>
    </location>
</feature>
<name>A0A6G0Z529_APHCR</name>
<dbReference type="InterPro" id="IPR002076">
    <property type="entry name" value="ELO_fam"/>
</dbReference>
<evidence type="ECO:0000313" key="11">
    <source>
        <dbReference type="EMBL" id="KAF0765567.1"/>
    </source>
</evidence>
<evidence type="ECO:0000256" key="4">
    <source>
        <dbReference type="ARBA" id="ARBA00022692"/>
    </source>
</evidence>
<evidence type="ECO:0000256" key="8">
    <source>
        <dbReference type="ARBA" id="ARBA00023136"/>
    </source>
</evidence>
<dbReference type="EMBL" id="VUJU01001373">
    <property type="protein sequence ID" value="KAF0765567.1"/>
    <property type="molecule type" value="Genomic_DNA"/>
</dbReference>
<dbReference type="GO" id="GO:0019367">
    <property type="term" value="P:fatty acid elongation, saturated fatty acid"/>
    <property type="evidence" value="ECO:0007669"/>
    <property type="project" value="TreeGrafter"/>
</dbReference>
<sequence>MSVLFNSIQQATKWVEQNTDPDVKDLWFMGSIWPVTIVVVMYLYFVLKLGPEFMKYRNPFNIDRIVMIYNAVQVVFSLYLVKETFRLVWLRDDYRFYCIEKSKDDPELAKQMSIIYHKVLDLLEWVDKNGDSRIKEMWLMDSPWPVFIILVAYLYFVLKAGPKFMKYRSPLKIDRIVMVYNVVQVLFSAYLVKEAFRLIWLRDGYKLNCIEINYSDTDVAKGIIRAVWFYFFSKVLDLLDTIFFVLRKKQNQVTFLHIYHHTMVLMFSWGIIRFYPGGQIILFGTINAFVHVVMYSYYFLTILKPEYKKAWWKKYLTQLQLVMFSIEKLDNHIDFS</sequence>
<feature type="transmembrane region" description="Helical" evidence="10">
    <location>
        <begin position="173"/>
        <end position="192"/>
    </location>
</feature>
<evidence type="ECO:0000256" key="1">
    <source>
        <dbReference type="ARBA" id="ARBA00004141"/>
    </source>
</evidence>
<dbReference type="GO" id="GO:0034626">
    <property type="term" value="P:fatty acid elongation, polyunsaturated fatty acid"/>
    <property type="evidence" value="ECO:0007669"/>
    <property type="project" value="TreeGrafter"/>
</dbReference>
<dbReference type="GO" id="GO:0009922">
    <property type="term" value="F:fatty acid elongase activity"/>
    <property type="evidence" value="ECO:0007669"/>
    <property type="project" value="UniProtKB-EC"/>
</dbReference>
<keyword evidence="4 10" id="KW-0812">Transmembrane</keyword>
<evidence type="ECO:0000256" key="9">
    <source>
        <dbReference type="ARBA" id="ARBA00023160"/>
    </source>
</evidence>
<dbReference type="GO" id="GO:0030148">
    <property type="term" value="P:sphingolipid biosynthetic process"/>
    <property type="evidence" value="ECO:0007669"/>
    <property type="project" value="TreeGrafter"/>
</dbReference>
<keyword evidence="5 10" id="KW-0276">Fatty acid metabolism</keyword>
<evidence type="ECO:0000256" key="6">
    <source>
        <dbReference type="ARBA" id="ARBA00022989"/>
    </source>
</evidence>
<keyword evidence="8 10" id="KW-0472">Membrane</keyword>
<keyword evidence="7 10" id="KW-0443">Lipid metabolism</keyword>
<evidence type="ECO:0000313" key="12">
    <source>
        <dbReference type="Proteomes" id="UP000478052"/>
    </source>
</evidence>
<evidence type="ECO:0000256" key="3">
    <source>
        <dbReference type="ARBA" id="ARBA00022679"/>
    </source>
</evidence>
<feature type="transmembrane region" description="Helical" evidence="10">
    <location>
        <begin position="258"/>
        <end position="275"/>
    </location>
</feature>
<comment type="caution">
    <text evidence="11">The sequence shown here is derived from an EMBL/GenBank/DDBJ whole genome shotgun (WGS) entry which is preliminary data.</text>
</comment>
<organism evidence="11 12">
    <name type="scientific">Aphis craccivora</name>
    <name type="common">Cowpea aphid</name>
    <dbReference type="NCBI Taxonomy" id="307492"/>
    <lineage>
        <taxon>Eukaryota</taxon>
        <taxon>Metazoa</taxon>
        <taxon>Ecdysozoa</taxon>
        <taxon>Arthropoda</taxon>
        <taxon>Hexapoda</taxon>
        <taxon>Insecta</taxon>
        <taxon>Pterygota</taxon>
        <taxon>Neoptera</taxon>
        <taxon>Paraneoptera</taxon>
        <taxon>Hemiptera</taxon>
        <taxon>Sternorrhyncha</taxon>
        <taxon>Aphidomorpha</taxon>
        <taxon>Aphidoidea</taxon>
        <taxon>Aphididae</taxon>
        <taxon>Aphidini</taxon>
        <taxon>Aphis</taxon>
        <taxon>Aphis</taxon>
    </lineage>
</organism>
<gene>
    <name evidence="11" type="ORF">FWK35_00006969</name>
</gene>
<comment type="subcellular location">
    <subcellularLocation>
        <location evidence="1">Membrane</location>
        <topology evidence="1">Multi-pass membrane protein</topology>
    </subcellularLocation>
</comment>
<evidence type="ECO:0000256" key="7">
    <source>
        <dbReference type="ARBA" id="ARBA00023098"/>
    </source>
</evidence>
<protein>
    <recommendedName>
        <fullName evidence="10">Elongation of very long chain fatty acids protein</fullName>
        <ecNumber evidence="10">2.3.1.199</ecNumber>
    </recommendedName>
    <alternativeName>
        <fullName evidence="10">Very-long-chain 3-oxoacyl-CoA synthase</fullName>
    </alternativeName>
</protein>
<dbReference type="PANTHER" id="PTHR11157">
    <property type="entry name" value="FATTY ACID ACYL TRANSFERASE-RELATED"/>
    <property type="match status" value="1"/>
</dbReference>
<feature type="transmembrane region" description="Helical" evidence="10">
    <location>
        <begin position="281"/>
        <end position="300"/>
    </location>
</feature>
<evidence type="ECO:0000256" key="5">
    <source>
        <dbReference type="ARBA" id="ARBA00022832"/>
    </source>
</evidence>
<dbReference type="GO" id="GO:0034625">
    <property type="term" value="P:fatty acid elongation, monounsaturated fatty acid"/>
    <property type="evidence" value="ECO:0007669"/>
    <property type="project" value="TreeGrafter"/>
</dbReference>
<comment type="similarity">
    <text evidence="10">Belongs to the ELO family.</text>
</comment>
<dbReference type="AlphaFoldDB" id="A0A6G0Z529"/>
<dbReference type="PANTHER" id="PTHR11157:SF21">
    <property type="entry name" value="ELONGATION OF VERY LONG CHAIN FATTY ACIDS PROTEIN"/>
    <property type="match status" value="1"/>
</dbReference>
<feature type="transmembrane region" description="Helical" evidence="10">
    <location>
        <begin position="144"/>
        <end position="161"/>
    </location>
</feature>
<evidence type="ECO:0000256" key="2">
    <source>
        <dbReference type="ARBA" id="ARBA00022516"/>
    </source>
</evidence>
<feature type="transmembrane region" description="Helical" evidence="10">
    <location>
        <begin position="65"/>
        <end position="81"/>
    </location>
</feature>
<comment type="catalytic activity">
    <reaction evidence="10">
        <text>a very-long-chain acyl-CoA + malonyl-CoA + H(+) = a very-long-chain 3-oxoacyl-CoA + CO2 + CoA</text>
        <dbReference type="Rhea" id="RHEA:32727"/>
        <dbReference type="ChEBI" id="CHEBI:15378"/>
        <dbReference type="ChEBI" id="CHEBI:16526"/>
        <dbReference type="ChEBI" id="CHEBI:57287"/>
        <dbReference type="ChEBI" id="CHEBI:57384"/>
        <dbReference type="ChEBI" id="CHEBI:90725"/>
        <dbReference type="ChEBI" id="CHEBI:90736"/>
        <dbReference type="EC" id="2.3.1.199"/>
    </reaction>
</comment>
<feature type="transmembrane region" description="Helical" evidence="10">
    <location>
        <begin position="227"/>
        <end position="246"/>
    </location>
</feature>
<accession>A0A6G0Z529</accession>
<dbReference type="EC" id="2.3.1.199" evidence="10"/>
<dbReference type="GO" id="GO:0042761">
    <property type="term" value="P:very long-chain fatty acid biosynthetic process"/>
    <property type="evidence" value="ECO:0007669"/>
    <property type="project" value="TreeGrafter"/>
</dbReference>
<dbReference type="Pfam" id="PF01151">
    <property type="entry name" value="ELO"/>
    <property type="match status" value="2"/>
</dbReference>
<proteinExistence type="inferred from homology"/>
<keyword evidence="12" id="KW-1185">Reference proteome</keyword>
<dbReference type="OrthoDB" id="434092at2759"/>
<dbReference type="GO" id="GO:0005789">
    <property type="term" value="C:endoplasmic reticulum membrane"/>
    <property type="evidence" value="ECO:0007669"/>
    <property type="project" value="TreeGrafter"/>
</dbReference>
<evidence type="ECO:0000256" key="10">
    <source>
        <dbReference type="RuleBase" id="RU361115"/>
    </source>
</evidence>
<keyword evidence="9 10" id="KW-0275">Fatty acid biosynthesis</keyword>